<feature type="compositionally biased region" description="Basic and acidic residues" evidence="1">
    <location>
        <begin position="1"/>
        <end position="23"/>
    </location>
</feature>
<feature type="compositionally biased region" description="Polar residues" evidence="1">
    <location>
        <begin position="68"/>
        <end position="82"/>
    </location>
</feature>
<protein>
    <recommendedName>
        <fullName evidence="3">Phospholipid scramblase</fullName>
    </recommendedName>
</protein>
<accession>A0A6V3SFF8</accession>
<proteinExistence type="predicted"/>
<dbReference type="AlphaFoldDB" id="A0A6V3SFF8"/>
<organism evidence="2">
    <name type="scientific">Lotharella globosa</name>
    <dbReference type="NCBI Taxonomy" id="91324"/>
    <lineage>
        <taxon>Eukaryota</taxon>
        <taxon>Sar</taxon>
        <taxon>Rhizaria</taxon>
        <taxon>Cercozoa</taxon>
        <taxon>Chlorarachniophyceae</taxon>
        <taxon>Lotharella</taxon>
    </lineage>
</organism>
<evidence type="ECO:0000313" key="2">
    <source>
        <dbReference type="EMBL" id="CAE0677880.1"/>
    </source>
</evidence>
<dbReference type="EMBL" id="HBIV01042209">
    <property type="protein sequence ID" value="CAE0677880.1"/>
    <property type="molecule type" value="Transcribed_RNA"/>
</dbReference>
<reference evidence="2" key="1">
    <citation type="submission" date="2021-01" db="EMBL/GenBank/DDBJ databases">
        <authorList>
            <person name="Corre E."/>
            <person name="Pelletier E."/>
            <person name="Niang G."/>
            <person name="Scheremetjew M."/>
            <person name="Finn R."/>
            <person name="Kale V."/>
            <person name="Holt S."/>
            <person name="Cochrane G."/>
            <person name="Meng A."/>
            <person name="Brown T."/>
            <person name="Cohen L."/>
        </authorList>
    </citation>
    <scope>NUCLEOTIDE SEQUENCE</scope>
    <source>
        <strain evidence="2">CCCM811</strain>
    </source>
</reference>
<evidence type="ECO:0008006" key="3">
    <source>
        <dbReference type="Google" id="ProtNLM"/>
    </source>
</evidence>
<gene>
    <name evidence="2" type="ORF">LGLO00237_LOCUS29661</name>
</gene>
<sequence length="351" mass="38866">MTDPSDSKHDAARGEGDAPEGHVDASLAGQISKSEKETLPGEGGMRTEEEKRLDHDHGVSRSERSGNVARSTLRMNENTFDSKASLPPLKKKMSSTLLMAPTLVIGDTKYFKSLKTYSCCDCQECCFPSVMFKTNGDTVYKIQHGCACLPCCFQHTASDSKNKIGSFVLGGCCDTACCGSTVVDGKFLNPTGDLEFVLKHETVCCDGVKVNCCACCHCCGCLQCVKYYCTDEQYILYMQPVFRKITDESPAAFFKRVDRISGPCCWDETIASSIEPVDELTKNDWDLLTMYLILTSGYAHRELGWNWRYIGWNVASPFGLEGIDAIRSIHKRGLTEKEAIDGKLIQTIQMF</sequence>
<feature type="compositionally biased region" description="Basic and acidic residues" evidence="1">
    <location>
        <begin position="33"/>
        <end position="64"/>
    </location>
</feature>
<name>A0A6V3SFF8_9EUKA</name>
<evidence type="ECO:0000256" key="1">
    <source>
        <dbReference type="SAM" id="MobiDB-lite"/>
    </source>
</evidence>
<feature type="region of interest" description="Disordered" evidence="1">
    <location>
        <begin position="1"/>
        <end position="86"/>
    </location>
</feature>